<reference evidence="26" key="1">
    <citation type="submission" date="2012-01" db="EMBL/GenBank/DDBJ databases">
        <authorList>
            <person name="Walter R."/>
            <person name="Schartl M."/>
            <person name="Warren W."/>
        </authorList>
    </citation>
    <scope>NUCLEOTIDE SEQUENCE [LARGE SCALE GENOMIC DNA]</scope>
    <source>
        <strain evidence="26">JP 163 A</strain>
    </source>
</reference>
<evidence type="ECO:0000256" key="5">
    <source>
        <dbReference type="ARBA" id="ARBA00022679"/>
    </source>
</evidence>
<evidence type="ECO:0000256" key="6">
    <source>
        <dbReference type="ARBA" id="ARBA00022692"/>
    </source>
</evidence>
<dbReference type="PANTHER" id="PTHR13713:SF37">
    <property type="entry name" value="CMP-N-ACETYLNEURAMINATE-BETA-1,4-GALACTOSIDE ALPHA-2,3-SIALYLTRANSFERASE"/>
    <property type="match status" value="1"/>
</dbReference>
<comment type="function">
    <text evidence="16">Catalyzes the formation of the NeuAc-alpha-2,3-Gal-beta-1,4-GlcNAc-, NeuAc-alpha-2,3-Gal-beta-1,3-GlcNAc- and NeuAc-alpha-2,3-Gal-beta-1,3-GalNAc- sequences found in terminal carbohydrate groups of glycoproteins and glycolipids. The highest activity is toward Gal-beta-1,3-GlcNAc and the lowest toward Gal-beta-1,3-GalNAc.</text>
</comment>
<keyword evidence="7" id="KW-0735">Signal-anchor</keyword>
<dbReference type="Gene3D" id="3.90.1480.20">
    <property type="entry name" value="Glycosyl transferase family 29"/>
    <property type="match status" value="1"/>
</dbReference>
<keyword evidence="8" id="KW-1133">Transmembrane helix</keyword>
<dbReference type="Pfam" id="PF00777">
    <property type="entry name" value="Glyco_transf_29"/>
    <property type="match status" value="1"/>
</dbReference>
<keyword evidence="4" id="KW-0328">Glycosyltransferase</keyword>
<dbReference type="GO" id="GO:0008118">
    <property type="term" value="F:N-acetyllactosaminide alpha-2,3-sialyltransferase activity"/>
    <property type="evidence" value="ECO:0007669"/>
    <property type="project" value="UniProtKB-EC"/>
</dbReference>
<dbReference type="InterPro" id="IPR038578">
    <property type="entry name" value="GT29-like_sf"/>
</dbReference>
<keyword evidence="5" id="KW-0808">Transferase</keyword>
<dbReference type="EC" id="2.4.3.6" evidence="14"/>
<comment type="subcellular location">
    <subcellularLocation>
        <location evidence="1">Golgi apparatus membrane</location>
        <topology evidence="1">Single-pass type II membrane protein</topology>
    </subcellularLocation>
    <subcellularLocation>
        <location evidence="13">Golgi apparatus</location>
        <location evidence="13">Golgi stack membrane</location>
    </subcellularLocation>
</comment>
<evidence type="ECO:0000256" key="7">
    <source>
        <dbReference type="ARBA" id="ARBA00022968"/>
    </source>
</evidence>
<evidence type="ECO:0000313" key="26">
    <source>
        <dbReference type="Proteomes" id="UP000002852"/>
    </source>
</evidence>
<dbReference type="GO" id="GO:0032580">
    <property type="term" value="C:Golgi cisterna membrane"/>
    <property type="evidence" value="ECO:0007669"/>
    <property type="project" value="UniProtKB-SubCell"/>
</dbReference>
<evidence type="ECO:0000256" key="21">
    <source>
        <dbReference type="ARBA" id="ARBA00076528"/>
    </source>
</evidence>
<evidence type="ECO:0000256" key="15">
    <source>
        <dbReference type="ARBA" id="ARBA00050091"/>
    </source>
</evidence>
<evidence type="ECO:0000256" key="9">
    <source>
        <dbReference type="ARBA" id="ARBA00023034"/>
    </source>
</evidence>
<feature type="disulfide bond" evidence="24">
    <location>
        <begin position="141"/>
        <end position="315"/>
    </location>
</feature>
<reference evidence="25" key="3">
    <citation type="submission" date="2025-08" db="UniProtKB">
        <authorList>
            <consortium name="Ensembl"/>
        </authorList>
    </citation>
    <scope>IDENTIFICATION</scope>
    <source>
        <strain evidence="25">JP 163 A</strain>
    </source>
</reference>
<keyword evidence="11" id="KW-1015">Disulfide bond</keyword>
<keyword evidence="6" id="KW-0812">Transmembrane</keyword>
<evidence type="ECO:0000313" key="25">
    <source>
        <dbReference type="Ensembl" id="ENSXMAP00000030493.1"/>
    </source>
</evidence>
<dbReference type="InterPro" id="IPR051142">
    <property type="entry name" value="Glycosyltransferase_29"/>
</dbReference>
<name>A0A3B5QHV6_XIPMA</name>
<evidence type="ECO:0000256" key="11">
    <source>
        <dbReference type="ARBA" id="ARBA00023157"/>
    </source>
</evidence>
<evidence type="ECO:0000256" key="13">
    <source>
        <dbReference type="ARBA" id="ARBA00037859"/>
    </source>
</evidence>
<evidence type="ECO:0000256" key="18">
    <source>
        <dbReference type="ARBA" id="ARBA00075300"/>
    </source>
</evidence>
<dbReference type="Ensembl" id="ENSXMAT00000037260.1">
    <property type="protein sequence ID" value="ENSXMAP00000030493.1"/>
    <property type="gene ID" value="ENSXMAG00000029949.1"/>
</dbReference>
<dbReference type="AlphaFoldDB" id="A0A3B5QHV6"/>
<keyword evidence="9" id="KW-0333">Golgi apparatus</keyword>
<evidence type="ECO:0000256" key="3">
    <source>
        <dbReference type="ARBA" id="ARBA00006003"/>
    </source>
</evidence>
<dbReference type="InterPro" id="IPR012163">
    <property type="entry name" value="Sialyl_trans"/>
</dbReference>
<evidence type="ECO:0000256" key="8">
    <source>
        <dbReference type="ARBA" id="ARBA00022989"/>
    </source>
</evidence>
<comment type="catalytic activity">
    <reaction evidence="15">
        <text>a beta-D-galactosyl-(1-&gt;4)-N-acetyl-beta-D-glucosaminyl derivative + CMP-N-acetyl-beta-neuraminate = an N-acetyl-alpha-neuraminyl-(2-&gt;3)-beta-D-galactosyl-(1-&gt;4)-N-acetyl-beta-D-glucosaminyl derivative + CMP + H(+)</text>
        <dbReference type="Rhea" id="RHEA:52316"/>
        <dbReference type="ChEBI" id="CHEBI:15378"/>
        <dbReference type="ChEBI" id="CHEBI:57812"/>
        <dbReference type="ChEBI" id="CHEBI:60377"/>
        <dbReference type="ChEBI" id="CHEBI:133507"/>
        <dbReference type="ChEBI" id="CHEBI:136545"/>
        <dbReference type="EC" id="2.4.3.6"/>
    </reaction>
</comment>
<keyword evidence="10" id="KW-0472">Membrane</keyword>
<evidence type="ECO:0000256" key="1">
    <source>
        <dbReference type="ARBA" id="ARBA00004323"/>
    </source>
</evidence>
<evidence type="ECO:0000256" key="16">
    <source>
        <dbReference type="ARBA" id="ARBA00056237"/>
    </source>
</evidence>
<dbReference type="PANTHER" id="PTHR13713">
    <property type="entry name" value="SIALYLTRANSFERASE"/>
    <property type="match status" value="1"/>
</dbReference>
<evidence type="ECO:0000256" key="4">
    <source>
        <dbReference type="ARBA" id="ARBA00022676"/>
    </source>
</evidence>
<dbReference type="InterPro" id="IPR001675">
    <property type="entry name" value="Glyco_trans_29"/>
</dbReference>
<evidence type="ECO:0000256" key="24">
    <source>
        <dbReference type="PIRSR" id="PIRSR005557-2"/>
    </source>
</evidence>
<evidence type="ECO:0000256" key="22">
    <source>
        <dbReference type="ARBA" id="ARBA00077526"/>
    </source>
</evidence>
<keyword evidence="26" id="KW-1185">Reference proteome</keyword>
<keyword evidence="12" id="KW-0325">Glycoprotein</keyword>
<evidence type="ECO:0000256" key="10">
    <source>
        <dbReference type="ARBA" id="ARBA00023136"/>
    </source>
</evidence>
<evidence type="ECO:0000256" key="23">
    <source>
        <dbReference type="ARBA" id="ARBA00082226"/>
    </source>
</evidence>
<evidence type="ECO:0000256" key="17">
    <source>
        <dbReference type="ARBA" id="ARBA00072604"/>
    </source>
</evidence>
<evidence type="ECO:0000256" key="2">
    <source>
        <dbReference type="ARBA" id="ARBA00004922"/>
    </source>
</evidence>
<dbReference type="GeneTree" id="ENSGT00940000157285"/>
<proteinExistence type="inferred from homology"/>
<evidence type="ECO:0000256" key="19">
    <source>
        <dbReference type="ARBA" id="ARBA00075637"/>
    </source>
</evidence>
<comment type="similarity">
    <text evidence="3">Belongs to the glycosyltransferase 29 family.</text>
</comment>
<evidence type="ECO:0000256" key="14">
    <source>
        <dbReference type="ARBA" id="ARBA00049726"/>
    </source>
</evidence>
<dbReference type="Proteomes" id="UP000002852">
    <property type="component" value="Unassembled WGS sequence"/>
</dbReference>
<dbReference type="FunFam" id="3.90.1480.20:FF:000003">
    <property type="entry name" value="CMP-N-acetylneuraminate-beta-1,4-galactoside alpha-2,3-sialyltransferase isoform X1"/>
    <property type="match status" value="1"/>
</dbReference>
<dbReference type="GO" id="GO:0000139">
    <property type="term" value="C:Golgi membrane"/>
    <property type="evidence" value="ECO:0007669"/>
    <property type="project" value="UniProtKB-SubCell"/>
</dbReference>
<reference evidence="25" key="4">
    <citation type="submission" date="2025-09" db="UniProtKB">
        <authorList>
            <consortium name="Ensembl"/>
        </authorList>
    </citation>
    <scope>IDENTIFICATION</scope>
    <source>
        <strain evidence="25">JP 163 A</strain>
    </source>
</reference>
<sequence>MKPTHKLLFVLCALLVLGFIYYSSWKLHLYVWGQKPRYDKQGFLLQLETKLPPELAYKYGNLSEGVCKPGYATAKMTSIYPKFVKLAPMFLDRNFKQHTKIKNYPPPFGIKTQERIIDNILTETRSFGLGEDLDSLSCKRCIIVGNGGILYNKSLGSRIDEYDVVVRLNGAPIAGYKRDVGTKTTLRITYPEGAIQKSEHYEGDSLFVFSAFKPIDFKWLKNMVFKEKLIVEHSGRQKCRSDRGNKWIQNRMEGFWKSVAQHVPRKPAEMRILNPYFIQEAAFQFIGLPFNNGLMGKGNIPTLGTVAITMALHNCDEVAVAGFGYDMTAPQAPLHYYESVKMSAIKESWTHNIAKEKEFLRKLVKANVITDLTKGI</sequence>
<reference evidence="26" key="2">
    <citation type="journal article" date="2013" name="Nat. Genet.">
        <title>The genome of the platyfish, Xiphophorus maculatus, provides insights into evolutionary adaptation and several complex traits.</title>
        <authorList>
            <person name="Schartl M."/>
            <person name="Walter R.B."/>
            <person name="Shen Y."/>
            <person name="Garcia T."/>
            <person name="Catchen J."/>
            <person name="Amores A."/>
            <person name="Braasch I."/>
            <person name="Chalopin D."/>
            <person name="Volff J.N."/>
            <person name="Lesch K.P."/>
            <person name="Bisazza A."/>
            <person name="Minx P."/>
            <person name="Hillier L."/>
            <person name="Wilson R.K."/>
            <person name="Fuerstenberg S."/>
            <person name="Boore J."/>
            <person name="Searle S."/>
            <person name="Postlethwait J.H."/>
            <person name="Warren W.C."/>
        </authorList>
    </citation>
    <scope>NUCLEOTIDE SEQUENCE [LARGE SCALE GENOMIC DNA]</scope>
    <source>
        <strain evidence="26">JP 163 A</strain>
    </source>
</reference>
<evidence type="ECO:0000256" key="20">
    <source>
        <dbReference type="ARBA" id="ARBA00076295"/>
    </source>
</evidence>
<organism evidence="25 26">
    <name type="scientific">Xiphophorus maculatus</name>
    <name type="common">Southern platyfish</name>
    <name type="synonym">Platypoecilus maculatus</name>
    <dbReference type="NCBI Taxonomy" id="8083"/>
    <lineage>
        <taxon>Eukaryota</taxon>
        <taxon>Metazoa</taxon>
        <taxon>Chordata</taxon>
        <taxon>Craniata</taxon>
        <taxon>Vertebrata</taxon>
        <taxon>Euteleostomi</taxon>
        <taxon>Actinopterygii</taxon>
        <taxon>Neopterygii</taxon>
        <taxon>Teleostei</taxon>
        <taxon>Neoteleostei</taxon>
        <taxon>Acanthomorphata</taxon>
        <taxon>Ovalentaria</taxon>
        <taxon>Atherinomorphae</taxon>
        <taxon>Cyprinodontiformes</taxon>
        <taxon>Poeciliidae</taxon>
        <taxon>Poeciliinae</taxon>
        <taxon>Xiphophorus</taxon>
    </lineage>
</organism>
<comment type="pathway">
    <text evidence="2">Protein modification; protein glycosylation.</text>
</comment>
<dbReference type="PIRSF" id="PIRSF005557">
    <property type="entry name" value="Sialyl_trans"/>
    <property type="match status" value="1"/>
</dbReference>
<accession>A0A3B5QHV6</accession>
<evidence type="ECO:0000256" key="12">
    <source>
        <dbReference type="ARBA" id="ARBA00023180"/>
    </source>
</evidence>
<protein>
    <recommendedName>
        <fullName evidence="17">CMP-N-acetylneuraminate-beta-1,4-galactoside alpha-2,3-sialyltransferase</fullName>
        <ecNumber evidence="14">2.4.3.6</ecNumber>
    </recommendedName>
    <alternativeName>
        <fullName evidence="22">Beta-galactoside alpha-2,3-sialyltransferase 3</fullName>
    </alternativeName>
    <alternativeName>
        <fullName evidence="18">Gal beta-1,3(4) GlcNAc alpha-2,3 sialyltransferase</fullName>
    </alternativeName>
    <alternativeName>
        <fullName evidence="20">N-acetyllactosaminide alpha-2,3-sialyltransferase</fullName>
    </alternativeName>
    <alternativeName>
        <fullName evidence="23">ST3Gal III</fullName>
    </alternativeName>
    <alternativeName>
        <fullName evidence="19">ST3N</fullName>
    </alternativeName>
    <alternativeName>
        <fullName evidence="21">Sialyltransferase 6</fullName>
    </alternativeName>
</protein>